<sequence>MLYNQHRRKSNIDNSFKYYNEVISIRLLPQRNNYFKITSDFKALTFYNAQQAKFIEVSQFKNYNGVISISSLQLNYISFTLMSDFNASIFFKLQSTKPTLVSLIFYESGLISMPLNPSRLNSFKLEYFSTMLYTNQVIYGW</sequence>
<name>A0ABP1HLI8_9EUKA</name>
<accession>A0ABP1HLI8</accession>
<protein>
    <submittedName>
        <fullName evidence="1">Hypothetical_protein</fullName>
    </submittedName>
</protein>
<reference evidence="1 2" key="1">
    <citation type="submission" date="2024-07" db="EMBL/GenBank/DDBJ databases">
        <authorList>
            <person name="Akdeniz Z."/>
        </authorList>
    </citation>
    <scope>NUCLEOTIDE SEQUENCE [LARGE SCALE GENOMIC DNA]</scope>
</reference>
<comment type="caution">
    <text evidence="1">The sequence shown here is derived from an EMBL/GenBank/DDBJ whole genome shotgun (WGS) entry which is preliminary data.</text>
</comment>
<evidence type="ECO:0000313" key="1">
    <source>
        <dbReference type="EMBL" id="CAL5995006.1"/>
    </source>
</evidence>
<dbReference type="Proteomes" id="UP001642409">
    <property type="component" value="Unassembled WGS sequence"/>
</dbReference>
<gene>
    <name evidence="1" type="ORF">HINF_LOCUS13825</name>
</gene>
<keyword evidence="2" id="KW-1185">Reference proteome</keyword>
<dbReference type="EMBL" id="CAXDID020000032">
    <property type="protein sequence ID" value="CAL5995006.1"/>
    <property type="molecule type" value="Genomic_DNA"/>
</dbReference>
<organism evidence="1 2">
    <name type="scientific">Hexamita inflata</name>
    <dbReference type="NCBI Taxonomy" id="28002"/>
    <lineage>
        <taxon>Eukaryota</taxon>
        <taxon>Metamonada</taxon>
        <taxon>Diplomonadida</taxon>
        <taxon>Hexamitidae</taxon>
        <taxon>Hexamitinae</taxon>
        <taxon>Hexamita</taxon>
    </lineage>
</organism>
<proteinExistence type="predicted"/>
<evidence type="ECO:0000313" key="2">
    <source>
        <dbReference type="Proteomes" id="UP001642409"/>
    </source>
</evidence>